<feature type="compositionally biased region" description="Acidic residues" evidence="1">
    <location>
        <begin position="38"/>
        <end position="47"/>
    </location>
</feature>
<feature type="region of interest" description="Disordered" evidence="1">
    <location>
        <begin position="1"/>
        <end position="54"/>
    </location>
</feature>
<feature type="compositionally biased region" description="Polar residues" evidence="1">
    <location>
        <begin position="1"/>
        <end position="17"/>
    </location>
</feature>
<evidence type="ECO:0000313" key="3">
    <source>
        <dbReference type="Proteomes" id="UP000326757"/>
    </source>
</evidence>
<dbReference type="OrthoDB" id="10460246at2759"/>
<dbReference type="Proteomes" id="UP000326757">
    <property type="component" value="Unassembled WGS sequence"/>
</dbReference>
<dbReference type="AlphaFoldDB" id="A0A5N6KE95"/>
<organism evidence="2 3">
    <name type="scientific">Monilinia laxa</name>
    <name type="common">Brown rot fungus</name>
    <name type="synonym">Sclerotinia laxa</name>
    <dbReference type="NCBI Taxonomy" id="61186"/>
    <lineage>
        <taxon>Eukaryota</taxon>
        <taxon>Fungi</taxon>
        <taxon>Dikarya</taxon>
        <taxon>Ascomycota</taxon>
        <taxon>Pezizomycotina</taxon>
        <taxon>Leotiomycetes</taxon>
        <taxon>Helotiales</taxon>
        <taxon>Sclerotiniaceae</taxon>
        <taxon>Monilinia</taxon>
    </lineage>
</organism>
<proteinExistence type="predicted"/>
<reference evidence="2 3" key="1">
    <citation type="submission" date="2019-06" db="EMBL/GenBank/DDBJ databases">
        <title>Genome Sequence of the Brown Rot Fungal Pathogen Monilinia laxa.</title>
        <authorList>
            <person name="De Miccolis Angelini R.M."/>
            <person name="Landi L."/>
            <person name="Abate D."/>
            <person name="Pollastro S."/>
            <person name="Romanazzi G."/>
            <person name="Faretra F."/>
        </authorList>
    </citation>
    <scope>NUCLEOTIDE SEQUENCE [LARGE SCALE GENOMIC DNA]</scope>
    <source>
        <strain evidence="2 3">Mlax316</strain>
    </source>
</reference>
<evidence type="ECO:0000313" key="2">
    <source>
        <dbReference type="EMBL" id="KAB8302110.1"/>
    </source>
</evidence>
<accession>A0A5N6KE95</accession>
<dbReference type="EMBL" id="VIGI01000003">
    <property type="protein sequence ID" value="KAB8302110.1"/>
    <property type="molecule type" value="Genomic_DNA"/>
</dbReference>
<name>A0A5N6KE95_MONLA</name>
<protein>
    <submittedName>
        <fullName evidence="2">Uncharacterized protein</fullName>
    </submittedName>
</protein>
<evidence type="ECO:0000256" key="1">
    <source>
        <dbReference type="SAM" id="MobiDB-lite"/>
    </source>
</evidence>
<keyword evidence="3" id="KW-1185">Reference proteome</keyword>
<comment type="caution">
    <text evidence="2">The sequence shown here is derived from an EMBL/GenBank/DDBJ whole genome shotgun (WGS) entry which is preliminary data.</text>
</comment>
<sequence length="191" mass="21549">MASFSRDLNSASVSDPSSGDELQELRDTTAESTKLSDLTEDISEDDHDPGNDNDLTISEISELNNAEMDIIIDILDLEIDQEYVLVKRDNLQKLVDAAAEPTKLSDLTEVISEDDHDPEDNNDLAISEISELDDAEVDMIFDSTEGTTKYDGEVFDSNEDDFLVEEYRCSTPELETRVRQLKREARALKWH</sequence>
<gene>
    <name evidence="2" type="ORF">EYC80_005561</name>
</gene>